<evidence type="ECO:0000256" key="4">
    <source>
        <dbReference type="ARBA" id="ARBA00022982"/>
    </source>
</evidence>
<feature type="transmembrane region" description="Helical" evidence="7">
    <location>
        <begin position="313"/>
        <end position="332"/>
    </location>
</feature>
<feature type="domain" description="4Fe-4S ferredoxin-type" evidence="8">
    <location>
        <begin position="359"/>
        <end position="387"/>
    </location>
</feature>
<evidence type="ECO:0000256" key="3">
    <source>
        <dbReference type="ARBA" id="ARBA00022723"/>
    </source>
</evidence>
<evidence type="ECO:0000256" key="6">
    <source>
        <dbReference type="ARBA" id="ARBA00023014"/>
    </source>
</evidence>
<dbReference type="Proteomes" id="UP000478546">
    <property type="component" value="Unassembled WGS sequence"/>
</dbReference>
<dbReference type="InterPro" id="IPR017896">
    <property type="entry name" value="4Fe4S_Fe-S-bd"/>
</dbReference>
<feature type="transmembrane region" description="Helical" evidence="7">
    <location>
        <begin position="159"/>
        <end position="180"/>
    </location>
</feature>
<feature type="transmembrane region" description="Helical" evidence="7">
    <location>
        <begin position="38"/>
        <end position="61"/>
    </location>
</feature>
<keyword evidence="10" id="KW-1185">Reference proteome</keyword>
<keyword evidence="4" id="KW-0249">Electron transport</keyword>
<dbReference type="PROSITE" id="PS00198">
    <property type="entry name" value="4FE4S_FER_1"/>
    <property type="match status" value="1"/>
</dbReference>
<keyword evidence="5" id="KW-0408">Iron</keyword>
<dbReference type="PROSITE" id="PS51379">
    <property type="entry name" value="4FE4S_FER_2"/>
    <property type="match status" value="2"/>
</dbReference>
<feature type="transmembrane region" description="Helical" evidence="7">
    <location>
        <begin position="275"/>
        <end position="293"/>
    </location>
</feature>
<feature type="transmembrane region" description="Helical" evidence="7">
    <location>
        <begin position="212"/>
        <end position="235"/>
    </location>
</feature>
<evidence type="ECO:0000259" key="8">
    <source>
        <dbReference type="PROSITE" id="PS51379"/>
    </source>
</evidence>
<evidence type="ECO:0000256" key="2">
    <source>
        <dbReference type="ARBA" id="ARBA00022485"/>
    </source>
</evidence>
<keyword evidence="7" id="KW-1133">Transmembrane helix</keyword>
<feature type="domain" description="4Fe-4S ferredoxin-type" evidence="8">
    <location>
        <begin position="391"/>
        <end position="419"/>
    </location>
</feature>
<evidence type="ECO:0000256" key="5">
    <source>
        <dbReference type="ARBA" id="ARBA00023004"/>
    </source>
</evidence>
<dbReference type="Pfam" id="PF12801">
    <property type="entry name" value="Fer4_5"/>
    <property type="match status" value="2"/>
</dbReference>
<feature type="transmembrane region" description="Helical" evidence="7">
    <location>
        <begin position="82"/>
        <end position="101"/>
    </location>
</feature>
<keyword evidence="1" id="KW-0813">Transport</keyword>
<feature type="transmembrane region" description="Helical" evidence="7">
    <location>
        <begin position="127"/>
        <end position="147"/>
    </location>
</feature>
<evidence type="ECO:0000256" key="1">
    <source>
        <dbReference type="ARBA" id="ARBA00022448"/>
    </source>
</evidence>
<dbReference type="InterPro" id="IPR051684">
    <property type="entry name" value="Electron_Trans/Redox"/>
</dbReference>
<comment type="caution">
    <text evidence="9">The sequence shown here is derived from an EMBL/GenBank/DDBJ whole genome shotgun (WGS) entry which is preliminary data.</text>
</comment>
<dbReference type="AlphaFoldDB" id="A0A6B2H8E8"/>
<feature type="transmembrane region" description="Helical" evidence="7">
    <location>
        <begin position="12"/>
        <end position="32"/>
    </location>
</feature>
<keyword evidence="7" id="KW-0472">Membrane</keyword>
<dbReference type="PANTHER" id="PTHR30176:SF3">
    <property type="entry name" value="FERREDOXIN-TYPE PROTEIN NAPH"/>
    <property type="match status" value="1"/>
</dbReference>
<sequence>MATNKLYFYFTYLGYSLLAISILCLLVTLTGSNTIDHIAWGLSGIGLLMAGGLLLIFLTRANRHVAHQNNGIWQNGATSRGFSAWVLGIALTGFYVLLYWFPDSLQGLITAVEPLSRLLRNKAADQWFLYGLFYTIAVLVMGVWALLKYRNNRYQLIRTCSVIFFQLGFAFLLPGLLLAFNQPEFYFSYFWPLKYDYLFPGTVSYLLENGQALGFFMVFWGAILSFLATPVLTYFYGKRWYCSWVCGCGGLAETAGDPYRQLSDKSKKAWQWEVAIIYPILGFIILTTLLLWINSWSGGSIFGDLSGGFARSYGFFIGSIFSGVVGVGFYPVMGSRVWCRFGCPMAAYLGILQKYFSRFRITTNGAQCISCGNCSTYCEMGIDVRWYAQQGEPIIRASCVGCGICAHVCPRGVLKLENGPTDHRYQGTTLISRDAVTIL</sequence>
<gene>
    <name evidence="9" type="ORF">GWO68_06110</name>
</gene>
<proteinExistence type="predicted"/>
<keyword evidence="7" id="KW-0812">Transmembrane</keyword>
<keyword evidence="3" id="KW-0479">Metal-binding</keyword>
<protein>
    <submittedName>
        <fullName evidence="9">4Fe-4S binding protein</fullName>
    </submittedName>
</protein>
<name>A0A6B2H8E8_9BACT</name>
<evidence type="ECO:0000256" key="7">
    <source>
        <dbReference type="SAM" id="Phobius"/>
    </source>
</evidence>
<reference evidence="9 10" key="1">
    <citation type="submission" date="2020-01" db="EMBL/GenBank/DDBJ databases">
        <authorList>
            <person name="Kim M.K."/>
        </authorList>
    </citation>
    <scope>NUCLEOTIDE SEQUENCE [LARGE SCALE GENOMIC DNA]</scope>
    <source>
        <strain evidence="9 10">BT213</strain>
    </source>
</reference>
<dbReference type="GO" id="GO:0051539">
    <property type="term" value="F:4 iron, 4 sulfur cluster binding"/>
    <property type="evidence" value="ECO:0007669"/>
    <property type="project" value="UniProtKB-KW"/>
</dbReference>
<evidence type="ECO:0000313" key="10">
    <source>
        <dbReference type="Proteomes" id="UP000478546"/>
    </source>
</evidence>
<dbReference type="SUPFAM" id="SSF54862">
    <property type="entry name" value="4Fe-4S ferredoxins"/>
    <property type="match status" value="1"/>
</dbReference>
<keyword evidence="2" id="KW-0004">4Fe-4S</keyword>
<keyword evidence="6" id="KW-0411">Iron-sulfur</keyword>
<dbReference type="GO" id="GO:0005886">
    <property type="term" value="C:plasma membrane"/>
    <property type="evidence" value="ECO:0007669"/>
    <property type="project" value="TreeGrafter"/>
</dbReference>
<evidence type="ECO:0000313" key="9">
    <source>
        <dbReference type="EMBL" id="NDK55484.1"/>
    </source>
</evidence>
<dbReference type="GO" id="GO:0046872">
    <property type="term" value="F:metal ion binding"/>
    <property type="evidence" value="ECO:0007669"/>
    <property type="project" value="UniProtKB-KW"/>
</dbReference>
<dbReference type="PANTHER" id="PTHR30176">
    <property type="entry name" value="FERREDOXIN-TYPE PROTEIN NAPH"/>
    <property type="match status" value="1"/>
</dbReference>
<dbReference type="RefSeq" id="WP_162345546.1">
    <property type="nucleotide sequence ID" value="NZ_JAAEAA010000006.1"/>
</dbReference>
<organism evidence="9 10">
    <name type="scientific">Pontibacter fetidus</name>
    <dbReference type="NCBI Taxonomy" id="2700082"/>
    <lineage>
        <taxon>Bacteria</taxon>
        <taxon>Pseudomonadati</taxon>
        <taxon>Bacteroidota</taxon>
        <taxon>Cytophagia</taxon>
        <taxon>Cytophagales</taxon>
        <taxon>Hymenobacteraceae</taxon>
        <taxon>Pontibacter</taxon>
    </lineage>
</organism>
<dbReference type="InterPro" id="IPR017900">
    <property type="entry name" value="4Fe4S_Fe_S_CS"/>
</dbReference>
<accession>A0A6B2H8E8</accession>
<dbReference type="Gene3D" id="3.30.70.20">
    <property type="match status" value="1"/>
</dbReference>
<dbReference type="Pfam" id="PF00037">
    <property type="entry name" value="Fer4"/>
    <property type="match status" value="1"/>
</dbReference>
<dbReference type="EMBL" id="JAAEAA010000006">
    <property type="protein sequence ID" value="NDK55484.1"/>
    <property type="molecule type" value="Genomic_DNA"/>
</dbReference>